<keyword evidence="6" id="KW-1185">Reference proteome</keyword>
<evidence type="ECO:0000259" key="4">
    <source>
        <dbReference type="PROSITE" id="PS50977"/>
    </source>
</evidence>
<dbReference type="Gene3D" id="1.10.357.10">
    <property type="entry name" value="Tetracycline Repressor, domain 2"/>
    <property type="match status" value="1"/>
</dbReference>
<dbReference type="AlphaFoldDB" id="A0A1H6YAE9"/>
<feature type="DNA-binding region" description="H-T-H motif" evidence="2">
    <location>
        <begin position="34"/>
        <end position="53"/>
    </location>
</feature>
<sequence>MDKQIPDRRIRKTKKLLRDTLFELMNEKSLDNITIKDLTERADLNRGTFYLHYRDIFDLLEQNEREMLQEMSEILKKIDPSVFVAYNLKNKTYPPLVELFEWFKNNLNACNALMGPNGGISFLEKTKTVIENEFYKRQNIMDRKNSDLAFSKYFYAYIIFGFLGIIKQWFETGALIPPKEMAKVLIKIALNGFQTGVESRKSQKNPNWLIFPET</sequence>
<feature type="transmembrane region" description="Helical" evidence="3">
    <location>
        <begin position="153"/>
        <end position="170"/>
    </location>
</feature>
<proteinExistence type="predicted"/>
<dbReference type="STRING" id="84035.SAMN05660742_10631"/>
<dbReference type="Pfam" id="PF00440">
    <property type="entry name" value="TetR_N"/>
    <property type="match status" value="1"/>
</dbReference>
<dbReference type="InterPro" id="IPR039532">
    <property type="entry name" value="TetR_C_Firmicutes"/>
</dbReference>
<dbReference type="SUPFAM" id="SSF46689">
    <property type="entry name" value="Homeodomain-like"/>
    <property type="match status" value="1"/>
</dbReference>
<accession>A0A1H6YAE9</accession>
<dbReference type="InterPro" id="IPR001647">
    <property type="entry name" value="HTH_TetR"/>
</dbReference>
<evidence type="ECO:0000256" key="3">
    <source>
        <dbReference type="SAM" id="Phobius"/>
    </source>
</evidence>
<evidence type="ECO:0000313" key="5">
    <source>
        <dbReference type="EMBL" id="SEJ34172.1"/>
    </source>
</evidence>
<dbReference type="InterPro" id="IPR050624">
    <property type="entry name" value="HTH-type_Tx_Regulator"/>
</dbReference>
<protein>
    <submittedName>
        <fullName evidence="5">Transcriptional regulator, TetR family</fullName>
    </submittedName>
</protein>
<dbReference type="Proteomes" id="UP000199662">
    <property type="component" value="Unassembled WGS sequence"/>
</dbReference>
<evidence type="ECO:0000256" key="2">
    <source>
        <dbReference type="PROSITE-ProRule" id="PRU00335"/>
    </source>
</evidence>
<name>A0A1H6YAE9_9FIRM</name>
<dbReference type="Pfam" id="PF14278">
    <property type="entry name" value="TetR_C_8"/>
    <property type="match status" value="1"/>
</dbReference>
<dbReference type="PANTHER" id="PTHR43479:SF7">
    <property type="entry name" value="TETR-FAMILY TRANSCRIPTIONAL REGULATOR"/>
    <property type="match status" value="1"/>
</dbReference>
<keyword evidence="3" id="KW-0812">Transmembrane</keyword>
<evidence type="ECO:0000256" key="1">
    <source>
        <dbReference type="ARBA" id="ARBA00023125"/>
    </source>
</evidence>
<keyword evidence="3" id="KW-1133">Transmembrane helix</keyword>
<organism evidence="5 6">
    <name type="scientific">Propionispira arboris</name>
    <dbReference type="NCBI Taxonomy" id="84035"/>
    <lineage>
        <taxon>Bacteria</taxon>
        <taxon>Bacillati</taxon>
        <taxon>Bacillota</taxon>
        <taxon>Negativicutes</taxon>
        <taxon>Selenomonadales</taxon>
        <taxon>Selenomonadaceae</taxon>
        <taxon>Propionispira</taxon>
    </lineage>
</organism>
<dbReference type="PANTHER" id="PTHR43479">
    <property type="entry name" value="ACREF/ENVCD OPERON REPRESSOR-RELATED"/>
    <property type="match status" value="1"/>
</dbReference>
<dbReference type="RefSeq" id="WP_091830570.1">
    <property type="nucleotide sequence ID" value="NZ_FNZK01000006.1"/>
</dbReference>
<dbReference type="PROSITE" id="PS50977">
    <property type="entry name" value="HTH_TETR_2"/>
    <property type="match status" value="1"/>
</dbReference>
<evidence type="ECO:0000313" key="6">
    <source>
        <dbReference type="Proteomes" id="UP000199662"/>
    </source>
</evidence>
<keyword evidence="1 2" id="KW-0238">DNA-binding</keyword>
<dbReference type="InterPro" id="IPR009057">
    <property type="entry name" value="Homeodomain-like_sf"/>
</dbReference>
<dbReference type="SUPFAM" id="SSF53098">
    <property type="entry name" value="Ribonuclease H-like"/>
    <property type="match status" value="1"/>
</dbReference>
<dbReference type="InterPro" id="IPR012337">
    <property type="entry name" value="RNaseH-like_sf"/>
</dbReference>
<feature type="domain" description="HTH tetR-type" evidence="4">
    <location>
        <begin position="11"/>
        <end position="71"/>
    </location>
</feature>
<dbReference type="EMBL" id="FNZK01000006">
    <property type="protein sequence ID" value="SEJ34172.1"/>
    <property type="molecule type" value="Genomic_DNA"/>
</dbReference>
<dbReference type="GO" id="GO:0003677">
    <property type="term" value="F:DNA binding"/>
    <property type="evidence" value="ECO:0007669"/>
    <property type="project" value="UniProtKB-UniRule"/>
</dbReference>
<gene>
    <name evidence="5" type="ORF">SAMN05660742_10631</name>
</gene>
<reference evidence="6" key="1">
    <citation type="submission" date="2016-10" db="EMBL/GenBank/DDBJ databases">
        <authorList>
            <person name="Varghese N."/>
            <person name="Submissions S."/>
        </authorList>
    </citation>
    <scope>NUCLEOTIDE SEQUENCE [LARGE SCALE GENOMIC DNA]</scope>
    <source>
        <strain evidence="6">DSM 2179</strain>
    </source>
</reference>
<keyword evidence="3" id="KW-0472">Membrane</keyword>